<accession>A0ABW0RTV1</accession>
<sequence length="290" mass="31654">MTDKTQATGTDLALEELAERLRSAARQLRQYLKLATGTADWSDSQQSSACDEAAKVVEQIVARRATTQPAALAAQVAQVLPPWPEPVSPVDHEKATVAPWLTDKQIVDALHSLGIDTEMSKYGFPEIQVRGTNVPNIRRLVAKLAPQPVAVDEQAHAGDVELIRVPAHEADSYCRILTILGMEEEGNPVAEVQRLFDADEARATQRDVLDPVEGDKLPPVGSKVLIHLARQDAWVEHTVTGYYAWGDLGGNPHLHRVFVRVKDADGYDNARLLSDARPAAAIGDKDDKNA</sequence>
<comment type="caution">
    <text evidence="1">The sequence shown here is derived from an EMBL/GenBank/DDBJ whole genome shotgun (WGS) entry which is preliminary data.</text>
</comment>
<organism evidence="1 2">
    <name type="scientific">Massilia aerilata</name>
    <dbReference type="NCBI Taxonomy" id="453817"/>
    <lineage>
        <taxon>Bacteria</taxon>
        <taxon>Pseudomonadati</taxon>
        <taxon>Pseudomonadota</taxon>
        <taxon>Betaproteobacteria</taxon>
        <taxon>Burkholderiales</taxon>
        <taxon>Oxalobacteraceae</taxon>
        <taxon>Telluria group</taxon>
        <taxon>Massilia</taxon>
    </lineage>
</organism>
<evidence type="ECO:0000313" key="2">
    <source>
        <dbReference type="Proteomes" id="UP001596086"/>
    </source>
</evidence>
<protein>
    <submittedName>
        <fullName evidence="1">Uncharacterized protein</fullName>
    </submittedName>
</protein>
<dbReference type="Proteomes" id="UP001596086">
    <property type="component" value="Unassembled WGS sequence"/>
</dbReference>
<name>A0ABW0RTV1_9BURK</name>
<dbReference type="EMBL" id="JBHSMZ010000004">
    <property type="protein sequence ID" value="MFC5548163.1"/>
    <property type="molecule type" value="Genomic_DNA"/>
</dbReference>
<dbReference type="RefSeq" id="WP_379768622.1">
    <property type="nucleotide sequence ID" value="NZ_JBHSMZ010000004.1"/>
</dbReference>
<gene>
    <name evidence="1" type="ORF">ACFPO9_06505</name>
</gene>
<reference evidence="2" key="1">
    <citation type="journal article" date="2019" name="Int. J. Syst. Evol. Microbiol.">
        <title>The Global Catalogue of Microorganisms (GCM) 10K type strain sequencing project: providing services to taxonomists for standard genome sequencing and annotation.</title>
        <authorList>
            <consortium name="The Broad Institute Genomics Platform"/>
            <consortium name="The Broad Institute Genome Sequencing Center for Infectious Disease"/>
            <person name="Wu L."/>
            <person name="Ma J."/>
        </authorList>
    </citation>
    <scope>NUCLEOTIDE SEQUENCE [LARGE SCALE GENOMIC DNA]</scope>
    <source>
        <strain evidence="2">CGMCC 4.5798</strain>
    </source>
</reference>
<proteinExistence type="predicted"/>
<keyword evidence="2" id="KW-1185">Reference proteome</keyword>
<evidence type="ECO:0000313" key="1">
    <source>
        <dbReference type="EMBL" id="MFC5548163.1"/>
    </source>
</evidence>